<feature type="non-terminal residue" evidence="1">
    <location>
        <position position="54"/>
    </location>
</feature>
<gene>
    <name evidence="1" type="ORF">HPB47_011085</name>
</gene>
<name>A0AC60NXD5_IXOPE</name>
<protein>
    <submittedName>
        <fullName evidence="1">Uncharacterized protein</fullName>
    </submittedName>
</protein>
<evidence type="ECO:0000313" key="1">
    <source>
        <dbReference type="EMBL" id="KAG0411789.1"/>
    </source>
</evidence>
<proteinExistence type="predicted"/>
<dbReference type="EMBL" id="JABSTQ010011404">
    <property type="protein sequence ID" value="KAG0411789.1"/>
    <property type="molecule type" value="Genomic_DNA"/>
</dbReference>
<evidence type="ECO:0000313" key="2">
    <source>
        <dbReference type="Proteomes" id="UP000805193"/>
    </source>
</evidence>
<sequence length="54" mass="6165">MREPANAAILTSRDFVSALPSERGKTRIIDLTTVDLMKFREEMKRKWESVGSVP</sequence>
<organism evidence="1 2">
    <name type="scientific">Ixodes persulcatus</name>
    <name type="common">Taiga tick</name>
    <dbReference type="NCBI Taxonomy" id="34615"/>
    <lineage>
        <taxon>Eukaryota</taxon>
        <taxon>Metazoa</taxon>
        <taxon>Ecdysozoa</taxon>
        <taxon>Arthropoda</taxon>
        <taxon>Chelicerata</taxon>
        <taxon>Arachnida</taxon>
        <taxon>Acari</taxon>
        <taxon>Parasitiformes</taxon>
        <taxon>Ixodida</taxon>
        <taxon>Ixodoidea</taxon>
        <taxon>Ixodidae</taxon>
        <taxon>Ixodinae</taxon>
        <taxon>Ixodes</taxon>
    </lineage>
</organism>
<keyword evidence="2" id="KW-1185">Reference proteome</keyword>
<dbReference type="Proteomes" id="UP000805193">
    <property type="component" value="Unassembled WGS sequence"/>
</dbReference>
<accession>A0AC60NXD5</accession>
<reference evidence="1 2" key="1">
    <citation type="journal article" date="2020" name="Cell">
        <title>Large-Scale Comparative Analyses of Tick Genomes Elucidate Their Genetic Diversity and Vector Capacities.</title>
        <authorList>
            <consortium name="Tick Genome and Microbiome Consortium (TIGMIC)"/>
            <person name="Jia N."/>
            <person name="Wang J."/>
            <person name="Shi W."/>
            <person name="Du L."/>
            <person name="Sun Y."/>
            <person name="Zhan W."/>
            <person name="Jiang J.F."/>
            <person name="Wang Q."/>
            <person name="Zhang B."/>
            <person name="Ji P."/>
            <person name="Bell-Sakyi L."/>
            <person name="Cui X.M."/>
            <person name="Yuan T.T."/>
            <person name="Jiang B.G."/>
            <person name="Yang W.F."/>
            <person name="Lam T.T."/>
            <person name="Chang Q.C."/>
            <person name="Ding S.J."/>
            <person name="Wang X.J."/>
            <person name="Zhu J.G."/>
            <person name="Ruan X.D."/>
            <person name="Zhao L."/>
            <person name="Wei J.T."/>
            <person name="Ye R.Z."/>
            <person name="Que T.C."/>
            <person name="Du C.H."/>
            <person name="Zhou Y.H."/>
            <person name="Cheng J.X."/>
            <person name="Dai P.F."/>
            <person name="Guo W.B."/>
            <person name="Han X.H."/>
            <person name="Huang E.J."/>
            <person name="Li L.F."/>
            <person name="Wei W."/>
            <person name="Gao Y.C."/>
            <person name="Liu J.Z."/>
            <person name="Shao H.Z."/>
            <person name="Wang X."/>
            <person name="Wang C.C."/>
            <person name="Yang T.C."/>
            <person name="Huo Q.B."/>
            <person name="Li W."/>
            <person name="Chen H.Y."/>
            <person name="Chen S.E."/>
            <person name="Zhou L.G."/>
            <person name="Ni X.B."/>
            <person name="Tian J.H."/>
            <person name="Sheng Y."/>
            <person name="Liu T."/>
            <person name="Pan Y.S."/>
            <person name="Xia L.Y."/>
            <person name="Li J."/>
            <person name="Zhao F."/>
            <person name="Cao W.C."/>
        </authorList>
    </citation>
    <scope>NUCLEOTIDE SEQUENCE [LARGE SCALE GENOMIC DNA]</scope>
    <source>
        <strain evidence="1">Iper-2018</strain>
    </source>
</reference>
<comment type="caution">
    <text evidence="1">The sequence shown here is derived from an EMBL/GenBank/DDBJ whole genome shotgun (WGS) entry which is preliminary data.</text>
</comment>